<dbReference type="InterPro" id="IPR007627">
    <property type="entry name" value="RNA_pol_sigma70_r2"/>
</dbReference>
<dbReference type="Gene3D" id="1.10.10.10">
    <property type="entry name" value="Winged helix-like DNA-binding domain superfamily/Winged helix DNA-binding domain"/>
    <property type="match status" value="1"/>
</dbReference>
<accession>A0A0A2TE72</accession>
<dbReference type="InterPro" id="IPR014284">
    <property type="entry name" value="RNA_pol_sigma-70_dom"/>
</dbReference>
<name>A0A0A2TE72_9BACI</name>
<comment type="similarity">
    <text evidence="1">Belongs to the sigma-70 factor family. ECF subfamily.</text>
</comment>
<dbReference type="SUPFAM" id="SSF88946">
    <property type="entry name" value="Sigma2 domain of RNA polymerase sigma factors"/>
    <property type="match status" value="1"/>
</dbReference>
<dbReference type="PANTHER" id="PTHR43133">
    <property type="entry name" value="RNA POLYMERASE ECF-TYPE SIGMA FACTO"/>
    <property type="match status" value="1"/>
</dbReference>
<evidence type="ECO:0000259" key="5">
    <source>
        <dbReference type="PROSITE" id="PS00622"/>
    </source>
</evidence>
<dbReference type="Pfam" id="PF08281">
    <property type="entry name" value="Sigma70_r4_2"/>
    <property type="match status" value="1"/>
</dbReference>
<keyword evidence="3" id="KW-0731">Sigma factor</keyword>
<dbReference type="PANTHER" id="PTHR43133:SF60">
    <property type="entry name" value="RNA POLYMERASE SIGMA FACTOR SIGV"/>
    <property type="match status" value="1"/>
</dbReference>
<evidence type="ECO:0000256" key="4">
    <source>
        <dbReference type="ARBA" id="ARBA00023163"/>
    </source>
</evidence>
<dbReference type="STRING" id="1385514.N782_10795"/>
<dbReference type="Gene3D" id="1.10.1740.10">
    <property type="match status" value="1"/>
</dbReference>
<dbReference type="Pfam" id="PF04542">
    <property type="entry name" value="Sigma70_r2"/>
    <property type="match status" value="1"/>
</dbReference>
<dbReference type="SUPFAM" id="SSF88659">
    <property type="entry name" value="Sigma3 and sigma4 domains of RNA polymerase sigma factors"/>
    <property type="match status" value="1"/>
</dbReference>
<protein>
    <submittedName>
        <fullName evidence="6">RNA polymerase sigma factor SigX</fullName>
    </submittedName>
</protein>
<evidence type="ECO:0000313" key="6">
    <source>
        <dbReference type="EMBL" id="KGP72728.1"/>
    </source>
</evidence>
<keyword evidence="2" id="KW-0805">Transcription regulation</keyword>
<gene>
    <name evidence="6" type="ORF">N782_10795</name>
</gene>
<dbReference type="AlphaFoldDB" id="A0A0A2TE72"/>
<dbReference type="InterPro" id="IPR013325">
    <property type="entry name" value="RNA_pol_sigma_r2"/>
</dbReference>
<evidence type="ECO:0000313" key="7">
    <source>
        <dbReference type="Proteomes" id="UP000030147"/>
    </source>
</evidence>
<evidence type="ECO:0000256" key="1">
    <source>
        <dbReference type="ARBA" id="ARBA00010641"/>
    </source>
</evidence>
<dbReference type="GO" id="GO:0016987">
    <property type="term" value="F:sigma factor activity"/>
    <property type="evidence" value="ECO:0007669"/>
    <property type="project" value="UniProtKB-KW"/>
</dbReference>
<sequence>MEVKATVIENTNTTSQDHDASYIRFQQLFKTYYPRVVRKVMTIVKNKQAAEDIAQEVFMKLYHTDWETIEHMSAWLMTTAVNTAYNDIRSEKRHKAREEKQTHYSEQAVASIEETFMIKEDVTEVQEVLKKLTERDRTILLLKYSGYNYYDIASAIHVEHTSVGSLLARAKMRFKSTYNQMKGEGSSELR</sequence>
<dbReference type="NCBIfam" id="TIGR02937">
    <property type="entry name" value="sigma70-ECF"/>
    <property type="match status" value="1"/>
</dbReference>
<dbReference type="PROSITE" id="PS00622">
    <property type="entry name" value="HTH_LUXR_1"/>
    <property type="match status" value="1"/>
</dbReference>
<keyword evidence="7" id="KW-1185">Reference proteome</keyword>
<reference evidence="6 7" key="1">
    <citation type="journal article" date="2015" name="Stand. Genomic Sci.">
        <title>High quality draft genome sequence of the moderately halophilic bacterium Pontibacillus yanchengensis Y32(T) and comparison among Pontibacillus genomes.</title>
        <authorList>
            <person name="Huang J."/>
            <person name="Qiao Z.X."/>
            <person name="Tang J.W."/>
            <person name="Wang G."/>
        </authorList>
    </citation>
    <scope>NUCLEOTIDE SEQUENCE [LARGE SCALE GENOMIC DNA]</scope>
    <source>
        <strain evidence="6 7">Y32</strain>
    </source>
</reference>
<keyword evidence="4" id="KW-0804">Transcription</keyword>
<feature type="domain" description="HTH luxR-type" evidence="5">
    <location>
        <begin position="146"/>
        <end position="173"/>
    </location>
</feature>
<comment type="caution">
    <text evidence="6">The sequence shown here is derived from an EMBL/GenBank/DDBJ whole genome shotgun (WGS) entry which is preliminary data.</text>
</comment>
<dbReference type="OrthoDB" id="9789355at2"/>
<proteinExistence type="inferred from homology"/>
<dbReference type="GO" id="GO:0003677">
    <property type="term" value="F:DNA binding"/>
    <property type="evidence" value="ECO:0007669"/>
    <property type="project" value="InterPro"/>
</dbReference>
<dbReference type="InterPro" id="IPR013249">
    <property type="entry name" value="RNA_pol_sigma70_r4_t2"/>
</dbReference>
<dbReference type="InterPro" id="IPR039425">
    <property type="entry name" value="RNA_pol_sigma-70-like"/>
</dbReference>
<dbReference type="eggNOG" id="COG1595">
    <property type="taxonomic scope" value="Bacteria"/>
</dbReference>
<dbReference type="InterPro" id="IPR013324">
    <property type="entry name" value="RNA_pol_sigma_r3/r4-like"/>
</dbReference>
<dbReference type="Proteomes" id="UP000030147">
    <property type="component" value="Unassembled WGS sequence"/>
</dbReference>
<dbReference type="InterPro" id="IPR000792">
    <property type="entry name" value="Tscrpt_reg_LuxR_C"/>
</dbReference>
<organism evidence="6 7">
    <name type="scientific">Pontibacillus yanchengensis Y32</name>
    <dbReference type="NCBI Taxonomy" id="1385514"/>
    <lineage>
        <taxon>Bacteria</taxon>
        <taxon>Bacillati</taxon>
        <taxon>Bacillota</taxon>
        <taxon>Bacilli</taxon>
        <taxon>Bacillales</taxon>
        <taxon>Bacillaceae</taxon>
        <taxon>Pontibacillus</taxon>
    </lineage>
</organism>
<evidence type="ECO:0000256" key="2">
    <source>
        <dbReference type="ARBA" id="ARBA00023015"/>
    </source>
</evidence>
<dbReference type="EMBL" id="AVBF01000024">
    <property type="protein sequence ID" value="KGP72728.1"/>
    <property type="molecule type" value="Genomic_DNA"/>
</dbReference>
<dbReference type="GO" id="GO:0006352">
    <property type="term" value="P:DNA-templated transcription initiation"/>
    <property type="evidence" value="ECO:0007669"/>
    <property type="project" value="InterPro"/>
</dbReference>
<evidence type="ECO:0000256" key="3">
    <source>
        <dbReference type="ARBA" id="ARBA00023082"/>
    </source>
</evidence>
<dbReference type="InterPro" id="IPR036388">
    <property type="entry name" value="WH-like_DNA-bd_sf"/>
</dbReference>